<organism evidence="2">
    <name type="scientific">Zeugodacus cucurbitae</name>
    <name type="common">Melon fruit fly</name>
    <name type="synonym">Bactrocera cucurbitae</name>
    <dbReference type="NCBI Taxonomy" id="28588"/>
    <lineage>
        <taxon>Eukaryota</taxon>
        <taxon>Metazoa</taxon>
        <taxon>Ecdysozoa</taxon>
        <taxon>Arthropoda</taxon>
        <taxon>Hexapoda</taxon>
        <taxon>Insecta</taxon>
        <taxon>Pterygota</taxon>
        <taxon>Neoptera</taxon>
        <taxon>Endopterygota</taxon>
        <taxon>Diptera</taxon>
        <taxon>Brachycera</taxon>
        <taxon>Muscomorpha</taxon>
        <taxon>Tephritoidea</taxon>
        <taxon>Tephritidae</taxon>
        <taxon>Zeugodacus</taxon>
        <taxon>Zeugodacus</taxon>
    </lineage>
</organism>
<feature type="compositionally biased region" description="Polar residues" evidence="1">
    <location>
        <begin position="1"/>
        <end position="13"/>
    </location>
</feature>
<feature type="region of interest" description="Disordered" evidence="1">
    <location>
        <begin position="108"/>
        <end position="127"/>
    </location>
</feature>
<reference evidence="2" key="1">
    <citation type="submission" date="2014-11" db="EMBL/GenBank/DDBJ databases">
        <authorList>
            <person name="Geib S."/>
        </authorList>
    </citation>
    <scope>NUCLEOTIDE SEQUENCE</scope>
</reference>
<feature type="compositionally biased region" description="Low complexity" evidence="1">
    <location>
        <begin position="109"/>
        <end position="127"/>
    </location>
</feature>
<dbReference type="AlphaFoldDB" id="A0A0A1WJG8"/>
<feature type="compositionally biased region" description="Basic residues" evidence="1">
    <location>
        <begin position="33"/>
        <end position="45"/>
    </location>
</feature>
<accession>A0A0A1WJG8</accession>
<reference evidence="2" key="2">
    <citation type="journal article" date="2015" name="Gigascience">
        <title>Reconstructing a comprehensive transcriptome assembly of a white-pupal translocated strain of the pest fruit fly Bactrocera cucurbitae.</title>
        <authorList>
            <person name="Sim S.B."/>
            <person name="Calla B."/>
            <person name="Hall B."/>
            <person name="DeRego T."/>
            <person name="Geib S.M."/>
        </authorList>
    </citation>
    <scope>NUCLEOTIDE SEQUENCE</scope>
</reference>
<protein>
    <submittedName>
        <fullName evidence="2">Cytochrome P450 2B1</fullName>
    </submittedName>
</protein>
<evidence type="ECO:0000313" key="2">
    <source>
        <dbReference type="EMBL" id="JAC98552.1"/>
    </source>
</evidence>
<sequence length="195" mass="21490">MAANFKSRTNAELNTKPHITVKGVGGGKMFKDKPKRHSKQKRSSRQVHISESLLGSHKSPKFDEDNILSTQSSVGKISNFSELIPLGTPYTKAINVYSRLLEIQRRKSSAVSSTSESSSSRSSSNASSVYNTSSLAFVLKRQQFCKGEYTNAKCGRYNRIHPPLCSIPAESLACVAISMENLTEKPRTANITVYQ</sequence>
<name>A0A0A1WJG8_ZEUCU</name>
<dbReference type="OrthoDB" id="7964911at2759"/>
<evidence type="ECO:0000256" key="1">
    <source>
        <dbReference type="SAM" id="MobiDB-lite"/>
    </source>
</evidence>
<dbReference type="EMBL" id="GBXI01015739">
    <property type="protein sequence ID" value="JAC98552.1"/>
    <property type="molecule type" value="Transcribed_RNA"/>
</dbReference>
<proteinExistence type="predicted"/>
<gene>
    <name evidence="2" type="primary">Cyp2b1</name>
    <name evidence="2" type="ORF">g.6477</name>
</gene>
<feature type="region of interest" description="Disordered" evidence="1">
    <location>
        <begin position="1"/>
        <end position="65"/>
    </location>
</feature>